<keyword evidence="1" id="KW-0732">Signal</keyword>
<dbReference type="Proteomes" id="UP000182258">
    <property type="component" value="Unassembled WGS sequence"/>
</dbReference>
<name>A0A1I1PM93_9HYPH</name>
<gene>
    <name evidence="2" type="ORF">SAMN04488059_12154</name>
</gene>
<sequence length="199" mass="20475">MKLYQLAFAACLIATPIATTAHFVVPATAAATASALGDLSAMRTIVADAQALVAAKDAAAAKARITEFETAWDQAANDLRGKDASKWDAVDLAADAALDAVRNDAPTADATLTALLAQLDNPGAADAAGVATTDTSGKPVPCEDMLAQYRTVEPKTASLPDADKAKVAELEAKGLERCNADDDKRADDFFAQAIQLIGA</sequence>
<proteinExistence type="predicted"/>
<dbReference type="STRING" id="728005.SAMN04488059_12154"/>
<reference evidence="2 3" key="1">
    <citation type="submission" date="2016-10" db="EMBL/GenBank/DDBJ databases">
        <authorList>
            <person name="de Groot N.N."/>
        </authorList>
    </citation>
    <scope>NUCLEOTIDE SEQUENCE [LARGE SCALE GENOMIC DNA]</scope>
    <source>
        <strain evidence="2 3">CGMCC 1.10210</strain>
    </source>
</reference>
<protein>
    <submittedName>
        <fullName evidence="2">Uncharacterized protein</fullName>
    </submittedName>
</protein>
<dbReference type="OrthoDB" id="8397538at2"/>
<organism evidence="2 3">
    <name type="scientific">Devosia psychrophila</name>
    <dbReference type="NCBI Taxonomy" id="728005"/>
    <lineage>
        <taxon>Bacteria</taxon>
        <taxon>Pseudomonadati</taxon>
        <taxon>Pseudomonadota</taxon>
        <taxon>Alphaproteobacteria</taxon>
        <taxon>Hyphomicrobiales</taxon>
        <taxon>Devosiaceae</taxon>
        <taxon>Devosia</taxon>
    </lineage>
</organism>
<accession>A0A1I1PM93</accession>
<evidence type="ECO:0000313" key="2">
    <source>
        <dbReference type="EMBL" id="SFD10886.1"/>
    </source>
</evidence>
<dbReference type="AlphaFoldDB" id="A0A1I1PM93"/>
<feature type="signal peptide" evidence="1">
    <location>
        <begin position="1"/>
        <end position="21"/>
    </location>
</feature>
<feature type="chain" id="PRO_5010213172" evidence="1">
    <location>
        <begin position="22"/>
        <end position="199"/>
    </location>
</feature>
<dbReference type="EMBL" id="FOMB01000021">
    <property type="protein sequence ID" value="SFD10886.1"/>
    <property type="molecule type" value="Genomic_DNA"/>
</dbReference>
<dbReference type="RefSeq" id="WP_052952625.1">
    <property type="nucleotide sequence ID" value="NZ_FOMB01000021.1"/>
</dbReference>
<evidence type="ECO:0000313" key="3">
    <source>
        <dbReference type="Proteomes" id="UP000182258"/>
    </source>
</evidence>
<evidence type="ECO:0000256" key="1">
    <source>
        <dbReference type="SAM" id="SignalP"/>
    </source>
</evidence>